<name>A0ACC2J6W4_9PEZI</name>
<proteinExistence type="predicted"/>
<dbReference type="Proteomes" id="UP001153332">
    <property type="component" value="Unassembled WGS sequence"/>
</dbReference>
<reference evidence="1" key="1">
    <citation type="submission" date="2022-12" db="EMBL/GenBank/DDBJ databases">
        <title>Genome Sequence of Lasiodiplodia mahajangana.</title>
        <authorList>
            <person name="Buettner E."/>
        </authorList>
    </citation>
    <scope>NUCLEOTIDE SEQUENCE</scope>
    <source>
        <strain evidence="1">VT137</strain>
    </source>
</reference>
<evidence type="ECO:0000313" key="1">
    <source>
        <dbReference type="EMBL" id="KAJ8123165.1"/>
    </source>
</evidence>
<sequence length="177" mass="19823">MPYILTPPPDPSPESPRQIWVPPEIVDANIGNMTIASSGDGWDCISDLRNLKRIDGDGYFEVLARGDIPADVSWAQCPLDCNTFTMLVSVVYEKRIRLKCRDISRFLQRVIDGVDEHGVKTTYGTLTTNIKTDDGEDLEIKVCLKMGSPSTQFPVSRPVFDDGSPKVLNDYYMTLVY</sequence>
<dbReference type="EMBL" id="JAPUUL010003397">
    <property type="protein sequence ID" value="KAJ8123165.1"/>
    <property type="molecule type" value="Genomic_DNA"/>
</dbReference>
<accession>A0ACC2J6W4</accession>
<comment type="caution">
    <text evidence="1">The sequence shown here is derived from an EMBL/GenBank/DDBJ whole genome shotgun (WGS) entry which is preliminary data.</text>
</comment>
<evidence type="ECO:0000313" key="2">
    <source>
        <dbReference type="Proteomes" id="UP001153332"/>
    </source>
</evidence>
<protein>
    <submittedName>
        <fullName evidence="1">Uncharacterized protein</fullName>
    </submittedName>
</protein>
<keyword evidence="2" id="KW-1185">Reference proteome</keyword>
<organism evidence="1 2">
    <name type="scientific">Lasiodiplodia mahajangana</name>
    <dbReference type="NCBI Taxonomy" id="1108764"/>
    <lineage>
        <taxon>Eukaryota</taxon>
        <taxon>Fungi</taxon>
        <taxon>Dikarya</taxon>
        <taxon>Ascomycota</taxon>
        <taxon>Pezizomycotina</taxon>
        <taxon>Dothideomycetes</taxon>
        <taxon>Dothideomycetes incertae sedis</taxon>
        <taxon>Botryosphaeriales</taxon>
        <taxon>Botryosphaeriaceae</taxon>
        <taxon>Lasiodiplodia</taxon>
    </lineage>
</organism>
<gene>
    <name evidence="1" type="ORF">O1611_g9659</name>
</gene>